<dbReference type="GO" id="GO:0051010">
    <property type="term" value="F:microtubule plus-end binding"/>
    <property type="evidence" value="ECO:0007669"/>
    <property type="project" value="InterPro"/>
</dbReference>
<evidence type="ECO:0000259" key="4">
    <source>
        <dbReference type="SMART" id="SM01349"/>
    </source>
</evidence>
<evidence type="ECO:0000256" key="2">
    <source>
        <dbReference type="ARBA" id="ARBA00022490"/>
    </source>
</evidence>
<dbReference type="EMBL" id="SUNJ01004429">
    <property type="protein sequence ID" value="TPP64441.1"/>
    <property type="molecule type" value="Genomic_DNA"/>
</dbReference>
<dbReference type="PROSITE" id="PS51257">
    <property type="entry name" value="PROKAR_LIPOPROTEIN"/>
    <property type="match status" value="1"/>
</dbReference>
<sequence length="267" mass="29066">MATKILGQIASGLRKKYAPYAQQTIVACLQKFKERKPTVVAALRDTIDAAARSTTLDVMVDDVIAALGNKSPGVRSESALFLSRVFARCTQATLTKKLLKTFTTTLCATSVDTVLEVRENSFAALGTAMRVVGAKNIEPFLADLDPLRMNKIKEYSEKVTAEKSEGDSVWVFNLSYGGQAITSRPDTTPASTLAQISDWAPPVQRPATAAAQEILPVLLIAAETVRLKHQHPNQPAVPRNANPVLVANRHLAQLHLSRLLQHTENPF</sequence>
<dbReference type="PANTHER" id="PTHR12609">
    <property type="entry name" value="MICROTUBULE ASSOCIATED PROTEIN XMAP215"/>
    <property type="match status" value="1"/>
</dbReference>
<dbReference type="GO" id="GO:0061863">
    <property type="term" value="F:microtubule plus end polymerase"/>
    <property type="evidence" value="ECO:0007669"/>
    <property type="project" value="InterPro"/>
</dbReference>
<dbReference type="FunFam" id="1.25.10.10:FF:000019">
    <property type="entry name" value="Cytoskeleton-associated protein 5"/>
    <property type="match status" value="1"/>
</dbReference>
<evidence type="ECO:0000313" key="6">
    <source>
        <dbReference type="Proteomes" id="UP000316759"/>
    </source>
</evidence>
<proteinExistence type="predicted"/>
<dbReference type="GO" id="GO:0007051">
    <property type="term" value="P:spindle organization"/>
    <property type="evidence" value="ECO:0007669"/>
    <property type="project" value="InterPro"/>
</dbReference>
<dbReference type="Proteomes" id="UP000316759">
    <property type="component" value="Unassembled WGS sequence"/>
</dbReference>
<dbReference type="SMART" id="SM01349">
    <property type="entry name" value="TOG"/>
    <property type="match status" value="1"/>
</dbReference>
<evidence type="ECO:0000313" key="5">
    <source>
        <dbReference type="EMBL" id="TPP64441.1"/>
    </source>
</evidence>
<evidence type="ECO:0000256" key="3">
    <source>
        <dbReference type="ARBA" id="ARBA00023212"/>
    </source>
</evidence>
<dbReference type="GO" id="GO:0030951">
    <property type="term" value="P:establishment or maintenance of microtubule cytoskeleton polarity"/>
    <property type="evidence" value="ECO:0007669"/>
    <property type="project" value="InterPro"/>
</dbReference>
<dbReference type="InterPro" id="IPR034085">
    <property type="entry name" value="TOG"/>
</dbReference>
<dbReference type="InterPro" id="IPR016024">
    <property type="entry name" value="ARM-type_fold"/>
</dbReference>
<keyword evidence="3" id="KW-0206">Cytoskeleton</keyword>
<dbReference type="STRING" id="46835.A0A504YWP1"/>
<keyword evidence="6" id="KW-1185">Reference proteome</keyword>
<dbReference type="GO" id="GO:0005856">
    <property type="term" value="C:cytoskeleton"/>
    <property type="evidence" value="ECO:0007669"/>
    <property type="project" value="UniProtKB-SubCell"/>
</dbReference>
<protein>
    <submittedName>
        <fullName evidence="5">Cytoskeleton-associated protein 5</fullName>
    </submittedName>
</protein>
<reference evidence="5 6" key="1">
    <citation type="submission" date="2019-04" db="EMBL/GenBank/DDBJ databases">
        <title>Annotation for the trematode Fasciola gigantica.</title>
        <authorList>
            <person name="Choi Y.-J."/>
        </authorList>
    </citation>
    <scope>NUCLEOTIDE SEQUENCE [LARGE SCALE GENOMIC DNA]</scope>
    <source>
        <strain evidence="5">Uganda_cow_1</strain>
    </source>
</reference>
<dbReference type="GO" id="GO:0046785">
    <property type="term" value="P:microtubule polymerization"/>
    <property type="evidence" value="ECO:0007669"/>
    <property type="project" value="InterPro"/>
</dbReference>
<dbReference type="InterPro" id="IPR045110">
    <property type="entry name" value="XMAP215"/>
</dbReference>
<dbReference type="OrthoDB" id="205662at2759"/>
<name>A0A504YWP1_FASGI</name>
<dbReference type="SUPFAM" id="SSF48371">
    <property type="entry name" value="ARM repeat"/>
    <property type="match status" value="1"/>
</dbReference>
<feature type="domain" description="TOG" evidence="4">
    <location>
        <begin position="1"/>
        <end position="165"/>
    </location>
</feature>
<gene>
    <name evidence="5" type="ORF">FGIG_11103</name>
</gene>
<evidence type="ECO:0000256" key="1">
    <source>
        <dbReference type="ARBA" id="ARBA00004245"/>
    </source>
</evidence>
<dbReference type="Gene3D" id="1.25.10.10">
    <property type="entry name" value="Leucine-rich Repeat Variant"/>
    <property type="match status" value="1"/>
</dbReference>
<dbReference type="AlphaFoldDB" id="A0A504YWP1"/>
<accession>A0A504YWP1</accession>
<comment type="caution">
    <text evidence="5">The sequence shown here is derived from an EMBL/GenBank/DDBJ whole genome shotgun (WGS) entry which is preliminary data.</text>
</comment>
<dbReference type="InterPro" id="IPR011989">
    <property type="entry name" value="ARM-like"/>
</dbReference>
<organism evidence="5 6">
    <name type="scientific">Fasciola gigantica</name>
    <name type="common">Giant liver fluke</name>
    <dbReference type="NCBI Taxonomy" id="46835"/>
    <lineage>
        <taxon>Eukaryota</taxon>
        <taxon>Metazoa</taxon>
        <taxon>Spiralia</taxon>
        <taxon>Lophotrochozoa</taxon>
        <taxon>Platyhelminthes</taxon>
        <taxon>Trematoda</taxon>
        <taxon>Digenea</taxon>
        <taxon>Plagiorchiida</taxon>
        <taxon>Echinostomata</taxon>
        <taxon>Echinostomatoidea</taxon>
        <taxon>Fasciolidae</taxon>
        <taxon>Fasciola</taxon>
    </lineage>
</organism>
<keyword evidence="2" id="KW-0963">Cytoplasm</keyword>
<comment type="subcellular location">
    <subcellularLocation>
        <location evidence="1">Cytoplasm</location>
        <location evidence="1">Cytoskeleton</location>
    </subcellularLocation>
</comment>